<evidence type="ECO:0000313" key="3">
    <source>
        <dbReference type="Proteomes" id="UP000444980"/>
    </source>
</evidence>
<dbReference type="InterPro" id="IPR028974">
    <property type="entry name" value="TSP_type-3_rpt"/>
</dbReference>
<sequence>MEPFGAALRPRIMDPPLIAHSFGTGAGPTHTWYAPADADLNGDGRAESVSLDFDGDGLADDAMIDSDGDGVADLVGLDLDDDGVPETFYSDDGSGVWGVRTASPFARAPSTSSGQPPTGPPRPGRQPVDTDGDGKADATLVTRGSSRELRLDTDGDGQWDLALVDDDGDGVVDRVARRDP</sequence>
<evidence type="ECO:0000256" key="1">
    <source>
        <dbReference type="SAM" id="MobiDB-lite"/>
    </source>
</evidence>
<reference evidence="3" key="1">
    <citation type="submission" date="2019-06" db="EMBL/GenBank/DDBJ databases">
        <title>Gordonia isolated from sludge of a wastewater treatment plant.</title>
        <authorList>
            <person name="Tamura T."/>
            <person name="Aoyama K."/>
            <person name="Kang Y."/>
            <person name="Saito S."/>
            <person name="Akiyama N."/>
            <person name="Yazawa K."/>
            <person name="Gonoi T."/>
            <person name="Mikami Y."/>
        </authorList>
    </citation>
    <scope>NUCLEOTIDE SEQUENCE [LARGE SCALE GENOMIC DNA]</scope>
    <source>
        <strain evidence="3">NBRC 107697</strain>
    </source>
</reference>
<dbReference type="GO" id="GO:0005509">
    <property type="term" value="F:calcium ion binding"/>
    <property type="evidence" value="ECO:0007669"/>
    <property type="project" value="InterPro"/>
</dbReference>
<dbReference type="SUPFAM" id="SSF103647">
    <property type="entry name" value="TSP type-3 repeat"/>
    <property type="match status" value="2"/>
</dbReference>
<evidence type="ECO:0008006" key="4">
    <source>
        <dbReference type="Google" id="ProtNLM"/>
    </source>
</evidence>
<gene>
    <name evidence="2" type="ORF">nbrc107697_02160</name>
</gene>
<protein>
    <recommendedName>
        <fullName evidence="4">Pullulanase</fullName>
    </recommendedName>
</protein>
<comment type="caution">
    <text evidence="2">The sequence shown here is derived from an EMBL/GenBank/DDBJ whole genome shotgun (WGS) entry which is preliminary data.</text>
</comment>
<dbReference type="AlphaFoldDB" id="A0A7M3SU53"/>
<accession>A0A7M3SU53</accession>
<organism evidence="2 3">
    <name type="scientific">Gordonia crocea</name>
    <dbReference type="NCBI Taxonomy" id="589162"/>
    <lineage>
        <taxon>Bacteria</taxon>
        <taxon>Bacillati</taxon>
        <taxon>Actinomycetota</taxon>
        <taxon>Actinomycetes</taxon>
        <taxon>Mycobacteriales</taxon>
        <taxon>Gordoniaceae</taxon>
        <taxon>Gordonia</taxon>
    </lineage>
</organism>
<name>A0A7M3SU53_9ACTN</name>
<dbReference type="EMBL" id="BJOU01000001">
    <property type="protein sequence ID" value="GED96177.1"/>
    <property type="molecule type" value="Genomic_DNA"/>
</dbReference>
<feature type="region of interest" description="Disordered" evidence="1">
    <location>
        <begin position="86"/>
        <end position="180"/>
    </location>
</feature>
<evidence type="ECO:0000313" key="2">
    <source>
        <dbReference type="EMBL" id="GED96177.1"/>
    </source>
</evidence>
<proteinExistence type="predicted"/>
<keyword evidence="3" id="KW-1185">Reference proteome</keyword>
<dbReference type="Proteomes" id="UP000444980">
    <property type="component" value="Unassembled WGS sequence"/>
</dbReference>
<feature type="compositionally biased region" description="Basic and acidic residues" evidence="1">
    <location>
        <begin position="171"/>
        <end position="180"/>
    </location>
</feature>